<keyword evidence="2" id="KW-1185">Reference proteome</keyword>
<organism evidence="1 2">
    <name type="scientific">Acaulospora colombiana</name>
    <dbReference type="NCBI Taxonomy" id="27376"/>
    <lineage>
        <taxon>Eukaryota</taxon>
        <taxon>Fungi</taxon>
        <taxon>Fungi incertae sedis</taxon>
        <taxon>Mucoromycota</taxon>
        <taxon>Glomeromycotina</taxon>
        <taxon>Glomeromycetes</taxon>
        <taxon>Diversisporales</taxon>
        <taxon>Acaulosporaceae</taxon>
        <taxon>Acaulospora</taxon>
    </lineage>
</organism>
<protein>
    <submittedName>
        <fullName evidence="1">2550_t:CDS:1</fullName>
    </submittedName>
</protein>
<comment type="caution">
    <text evidence="1">The sequence shown here is derived from an EMBL/GenBank/DDBJ whole genome shotgun (WGS) entry which is preliminary data.</text>
</comment>
<dbReference type="Proteomes" id="UP000789525">
    <property type="component" value="Unassembled WGS sequence"/>
</dbReference>
<name>A0ACA9L4S1_9GLOM</name>
<evidence type="ECO:0000313" key="1">
    <source>
        <dbReference type="EMBL" id="CAG8509383.1"/>
    </source>
</evidence>
<gene>
    <name evidence="1" type="ORF">ACOLOM_LOCUS3150</name>
</gene>
<dbReference type="EMBL" id="CAJVPT010004553">
    <property type="protein sequence ID" value="CAG8509383.1"/>
    <property type="molecule type" value="Genomic_DNA"/>
</dbReference>
<proteinExistence type="predicted"/>
<evidence type="ECO:0000313" key="2">
    <source>
        <dbReference type="Proteomes" id="UP000789525"/>
    </source>
</evidence>
<sequence>MTNSRYPKFHKYVTRVYIVVAIMIITVMLASSFVDNDEFPKSTIITVAGFLVFAYLVYWAIVRLNCYGPPNSQQHRRGDNNNQGMIYSQGNRSSTSMRSSSSPHETYQTYASYRFGAFSNRLRSFSSFASSQQRGNDNGEEESRNDNDTIDDQYMRDMEQVLSTPPPTYTKALQDAGSPPPYISKTSSLDGIITNVEDDNINRNVRPRSELLTQSRPTSFRTFTSSSSTDGGSAVQVPSQSYRPNSNSNALTIDMNHSPIITSSPPVRLIPPIPTGNNGELRPPTRPVPPVPEQNGSVMQETHLSQSLSWISTGLGRNSNSSIIINITDNRPSIPHSQTAADVSNTSPSTTPEQNAVTPSRNSALHE</sequence>
<reference evidence="1" key="1">
    <citation type="submission" date="2021-06" db="EMBL/GenBank/DDBJ databases">
        <authorList>
            <person name="Kallberg Y."/>
            <person name="Tangrot J."/>
            <person name="Rosling A."/>
        </authorList>
    </citation>
    <scope>NUCLEOTIDE SEQUENCE</scope>
    <source>
        <strain evidence="1">CL356</strain>
    </source>
</reference>
<accession>A0ACA9L4S1</accession>